<protein>
    <recommendedName>
        <fullName evidence="3">IkappaB kinase</fullName>
        <ecNumber evidence="3">2.7.11.10</ecNumber>
    </recommendedName>
</protein>
<dbReference type="PROSITE" id="PS00108">
    <property type="entry name" value="PROTEIN_KINASE_ST"/>
    <property type="match status" value="1"/>
</dbReference>
<name>A0A1L8DKR3_9DIPT</name>
<comment type="subcellular location">
    <subcellularLocation>
        <location evidence="2">Cytoplasm</location>
    </subcellularLocation>
    <subcellularLocation>
        <location evidence="1">Nucleus</location>
    </subcellularLocation>
</comment>
<organism evidence="14">
    <name type="scientific">Nyssomyia neivai</name>
    <dbReference type="NCBI Taxonomy" id="330878"/>
    <lineage>
        <taxon>Eukaryota</taxon>
        <taxon>Metazoa</taxon>
        <taxon>Ecdysozoa</taxon>
        <taxon>Arthropoda</taxon>
        <taxon>Hexapoda</taxon>
        <taxon>Insecta</taxon>
        <taxon>Pterygota</taxon>
        <taxon>Neoptera</taxon>
        <taxon>Endopterygota</taxon>
        <taxon>Diptera</taxon>
        <taxon>Nematocera</taxon>
        <taxon>Psychodoidea</taxon>
        <taxon>Psychodidae</taxon>
        <taxon>Nyssomyia</taxon>
    </lineage>
</organism>
<evidence type="ECO:0000256" key="2">
    <source>
        <dbReference type="ARBA" id="ARBA00004496"/>
    </source>
</evidence>
<dbReference type="FunFam" id="1.10.510.10:FF:000147">
    <property type="entry name" value="Inhibitor of nuclear factor kappa-B kinase subunit beta"/>
    <property type="match status" value="1"/>
</dbReference>
<evidence type="ECO:0000259" key="13">
    <source>
        <dbReference type="PROSITE" id="PS50011"/>
    </source>
</evidence>
<dbReference type="SMART" id="SM00220">
    <property type="entry name" value="S_TKc"/>
    <property type="match status" value="1"/>
</dbReference>
<dbReference type="InterPro" id="IPR051180">
    <property type="entry name" value="IKK"/>
</dbReference>
<keyword evidence="8" id="KW-0547">Nucleotide-binding</keyword>
<dbReference type="Pfam" id="PF00069">
    <property type="entry name" value="Pkinase"/>
    <property type="match status" value="1"/>
</dbReference>
<evidence type="ECO:0000313" key="14">
    <source>
        <dbReference type="EMBL" id="JAV06965.1"/>
    </source>
</evidence>
<proteinExistence type="predicted"/>
<comment type="catalytic activity">
    <reaction evidence="12">
        <text>L-seryl-[I-kappa-B protein] + ATP = O-phospho-L-seryl-[I-kappa-B protein] + ADP + H(+)</text>
        <dbReference type="Rhea" id="RHEA:19073"/>
        <dbReference type="Rhea" id="RHEA-COMP:13698"/>
        <dbReference type="Rhea" id="RHEA-COMP:13699"/>
        <dbReference type="ChEBI" id="CHEBI:15378"/>
        <dbReference type="ChEBI" id="CHEBI:29999"/>
        <dbReference type="ChEBI" id="CHEBI:30616"/>
        <dbReference type="ChEBI" id="CHEBI:83421"/>
        <dbReference type="ChEBI" id="CHEBI:456216"/>
        <dbReference type="EC" id="2.7.11.10"/>
    </reaction>
</comment>
<dbReference type="InterPro" id="IPR000719">
    <property type="entry name" value="Prot_kinase_dom"/>
</dbReference>
<dbReference type="InterPro" id="IPR046375">
    <property type="entry name" value="IKBKB_SDD_sf"/>
</dbReference>
<dbReference type="GO" id="GO:0005524">
    <property type="term" value="F:ATP binding"/>
    <property type="evidence" value="ECO:0007669"/>
    <property type="project" value="UniProtKB-KW"/>
</dbReference>
<evidence type="ECO:0000256" key="6">
    <source>
        <dbReference type="ARBA" id="ARBA00022553"/>
    </source>
</evidence>
<evidence type="ECO:0000256" key="5">
    <source>
        <dbReference type="ARBA" id="ARBA00022527"/>
    </source>
</evidence>
<dbReference type="SUPFAM" id="SSF56112">
    <property type="entry name" value="Protein kinase-like (PK-like)"/>
    <property type="match status" value="1"/>
</dbReference>
<keyword evidence="11" id="KW-0539">Nucleus</keyword>
<accession>A0A1L8DKR3</accession>
<keyword evidence="10" id="KW-0067">ATP-binding</keyword>
<evidence type="ECO:0000256" key="12">
    <source>
        <dbReference type="ARBA" id="ARBA00048789"/>
    </source>
</evidence>
<evidence type="ECO:0000256" key="1">
    <source>
        <dbReference type="ARBA" id="ARBA00004123"/>
    </source>
</evidence>
<evidence type="ECO:0000256" key="10">
    <source>
        <dbReference type="ARBA" id="ARBA00022840"/>
    </source>
</evidence>
<dbReference type="Gene3D" id="1.10.510.10">
    <property type="entry name" value="Transferase(Phosphotransferase) domain 1"/>
    <property type="match status" value="1"/>
</dbReference>
<dbReference type="GO" id="GO:0008384">
    <property type="term" value="F:IkappaB kinase activity"/>
    <property type="evidence" value="ECO:0007669"/>
    <property type="project" value="UniProtKB-EC"/>
</dbReference>
<dbReference type="InterPro" id="IPR008271">
    <property type="entry name" value="Ser/Thr_kinase_AS"/>
</dbReference>
<feature type="domain" description="Protein kinase" evidence="13">
    <location>
        <begin position="18"/>
        <end position="315"/>
    </location>
</feature>
<evidence type="ECO:0000256" key="4">
    <source>
        <dbReference type="ARBA" id="ARBA00022490"/>
    </source>
</evidence>
<dbReference type="AlphaFoldDB" id="A0A1L8DKR3"/>
<keyword evidence="4" id="KW-0963">Cytoplasm</keyword>
<dbReference type="Gene3D" id="1.20.1270.250">
    <property type="match status" value="1"/>
</dbReference>
<dbReference type="GO" id="GO:0008385">
    <property type="term" value="C:IkappaB kinase complex"/>
    <property type="evidence" value="ECO:0007669"/>
    <property type="project" value="TreeGrafter"/>
</dbReference>
<dbReference type="GO" id="GO:0005634">
    <property type="term" value="C:nucleus"/>
    <property type="evidence" value="ECO:0007669"/>
    <property type="project" value="UniProtKB-SubCell"/>
</dbReference>
<evidence type="ECO:0000256" key="8">
    <source>
        <dbReference type="ARBA" id="ARBA00022741"/>
    </source>
</evidence>
<evidence type="ECO:0000256" key="7">
    <source>
        <dbReference type="ARBA" id="ARBA00022679"/>
    </source>
</evidence>
<evidence type="ECO:0000256" key="9">
    <source>
        <dbReference type="ARBA" id="ARBA00022777"/>
    </source>
</evidence>
<keyword evidence="7" id="KW-0808">Transferase</keyword>
<keyword evidence="5 14" id="KW-0723">Serine/threonine-protein kinase</keyword>
<dbReference type="PANTHER" id="PTHR22969:SF17">
    <property type="entry name" value="INHIBITOR OF NUCLEAR FACTOR KAPPA-B KINASE SUBUNIT BETA"/>
    <property type="match status" value="1"/>
</dbReference>
<dbReference type="PANTHER" id="PTHR22969">
    <property type="entry name" value="IKB KINASE"/>
    <property type="match status" value="1"/>
</dbReference>
<keyword evidence="6" id="KW-0597">Phosphoprotein</keyword>
<sequence>MPQHFLPLTEEPPFIGDWVCEQKLGSGGFGYVTLWRHKKTRETVAVKKCSLLTTNDSISERQKDRWEYEVKLMTTSIKCDNIVRTVAVSAEFQEGLLRNNPSKLPVLVMEYCEEGDLRRTLSKKINCSGLPETEVRTVLGALRKAISYLHDQKITHRDIKPENIVLKRENGRIIYKLTDLGYAKLLDRQSLQASLVGTMEYLAPELLHSDKYSCTVDYWSLGLIAFEIICGCRPFLPHASMAQWMLRVKQKRSEHICIVEDQEGNVQYRSELFPENHITSSFKQRMEQWLRLVLEWNPKQRGFVFEVPQEAEQSVKKVKFTENIEDDEEVSPKGPIQVLKTFTMLDEILEKKILTIFSLFTYEFLSYEVHPQHRVSDLRAWVAESTKVPSEYLDFILPIIQSLHSIDEDTKLVDLYIEDNFKDPMLFVMRKGSILGSDVKPKIPDSFIGVFEAPKCKLKVQVLKRFASNSCYFLRNEQLLYTTAISGIYNFALWLNDQITKFKPTLGQMVESAFELRGLLKSYENSLSHTKEKLLEREMISVLSTSFISWQECYDRMLSNANKLIEASRKIWVRYDSILKRSREAVKNKVFDGTDDIFNVSCLDKYYDKIRYDIIEKRITEDSHRDMLKIVYKCLKDRDNLLRNRDFLKYQEFILGIQVEMEEIQKAVEKAISQASIYHREVLKMNTDHQENVWGLSGSCDRDIDNIPDLENMLDSLKPGSEGVASNEAKMGDSIVDSLGSISSSHLCFGENPDTQTLLADNQSLISALDHLMKDGLSNLLSDTPSADTN</sequence>
<dbReference type="GO" id="GO:0045944">
    <property type="term" value="P:positive regulation of transcription by RNA polymerase II"/>
    <property type="evidence" value="ECO:0007669"/>
    <property type="project" value="TreeGrafter"/>
</dbReference>
<dbReference type="Gene3D" id="3.10.20.90">
    <property type="entry name" value="Phosphatidylinositol 3-kinase Catalytic Subunit, Chain A, domain 1"/>
    <property type="match status" value="1"/>
</dbReference>
<evidence type="ECO:0000256" key="3">
    <source>
        <dbReference type="ARBA" id="ARBA00012442"/>
    </source>
</evidence>
<dbReference type="GO" id="GO:0033209">
    <property type="term" value="P:tumor necrosis factor-mediated signaling pathway"/>
    <property type="evidence" value="ECO:0007669"/>
    <property type="project" value="TreeGrafter"/>
</dbReference>
<evidence type="ECO:0000256" key="11">
    <source>
        <dbReference type="ARBA" id="ARBA00023242"/>
    </source>
</evidence>
<reference evidence="14" key="1">
    <citation type="submission" date="2016-12" db="EMBL/GenBank/DDBJ databases">
        <title>An insight into the sialome and mialome of the sand fly, Nyssomyia neivai.</title>
        <authorList>
            <person name="Sebastian V."/>
            <person name="Goulart T.M."/>
            <person name="Oliveira W."/>
            <person name="Calvo E."/>
            <person name="Oliveira L.F."/>
            <person name="Pinto M.C."/>
            <person name="Rosselino A.M."/>
            <person name="Ribeiro J.M."/>
        </authorList>
    </citation>
    <scope>NUCLEOTIDE SEQUENCE</scope>
</reference>
<dbReference type="PROSITE" id="PS50011">
    <property type="entry name" value="PROTEIN_KINASE_DOM"/>
    <property type="match status" value="1"/>
</dbReference>
<dbReference type="EMBL" id="GFDF01007119">
    <property type="protein sequence ID" value="JAV06965.1"/>
    <property type="molecule type" value="Transcribed_RNA"/>
</dbReference>
<dbReference type="EC" id="2.7.11.10" evidence="3"/>
<dbReference type="InterPro" id="IPR011009">
    <property type="entry name" value="Kinase-like_dom_sf"/>
</dbReference>
<keyword evidence="9 14" id="KW-0418">Kinase</keyword>